<evidence type="ECO:0000256" key="1">
    <source>
        <dbReference type="SAM" id="MobiDB-lite"/>
    </source>
</evidence>
<keyword evidence="2" id="KW-0472">Membrane</keyword>
<feature type="transmembrane region" description="Helical" evidence="2">
    <location>
        <begin position="110"/>
        <end position="131"/>
    </location>
</feature>
<gene>
    <name evidence="3" type="ORF">PUW23_22125</name>
    <name evidence="4" type="ORF">PUW25_22030</name>
</gene>
<dbReference type="GO" id="GO:0045881">
    <property type="term" value="P:positive regulation of sporulation resulting in formation of a cellular spore"/>
    <property type="evidence" value="ECO:0007669"/>
    <property type="project" value="InterPro"/>
</dbReference>
<keyword evidence="2" id="KW-1133">Transmembrane helix</keyword>
<dbReference type="EMBL" id="CP118101">
    <property type="protein sequence ID" value="WDH82119.1"/>
    <property type="molecule type" value="Genomic_DNA"/>
</dbReference>
<keyword evidence="6" id="KW-1185">Reference proteome</keyword>
<feature type="region of interest" description="Disordered" evidence="1">
    <location>
        <begin position="192"/>
        <end position="217"/>
    </location>
</feature>
<evidence type="ECO:0000256" key="2">
    <source>
        <dbReference type="SAM" id="Phobius"/>
    </source>
</evidence>
<evidence type="ECO:0000313" key="5">
    <source>
        <dbReference type="Proteomes" id="UP001220962"/>
    </source>
</evidence>
<feature type="transmembrane region" description="Helical" evidence="2">
    <location>
        <begin position="7"/>
        <end position="29"/>
    </location>
</feature>
<feature type="transmembrane region" description="Helical" evidence="2">
    <location>
        <begin position="41"/>
        <end position="69"/>
    </location>
</feature>
<evidence type="ECO:0000313" key="4">
    <source>
        <dbReference type="EMBL" id="WDI01854.1"/>
    </source>
</evidence>
<keyword evidence="2" id="KW-0812">Transmembrane</keyword>
<organism evidence="3 5">
    <name type="scientific">Paenibacillus urinalis</name>
    <dbReference type="NCBI Taxonomy" id="521520"/>
    <lineage>
        <taxon>Bacteria</taxon>
        <taxon>Bacillati</taxon>
        <taxon>Bacillota</taxon>
        <taxon>Bacilli</taxon>
        <taxon>Bacillales</taxon>
        <taxon>Paenibacillaceae</taxon>
        <taxon>Paenibacillus</taxon>
    </lineage>
</organism>
<dbReference type="AlphaFoldDB" id="A0AAX3MYZ5"/>
<accession>A0AAX3MYZ5</accession>
<dbReference type="InterPro" id="IPR024164">
    <property type="entry name" value="KinB-signalling_activ"/>
</dbReference>
<dbReference type="RefSeq" id="WP_047914057.1">
    <property type="nucleotide sequence ID" value="NZ_CP118101.1"/>
</dbReference>
<sequence>MNLRKWFYLFWRTLCVGGIASLITGFILTTGDYVSSGTADYLLYLVILFGSGMMISLYSQLGFFAYLILNYMGRGTFSQKTWTYIQLALTALALLELMFFRIFMNEGNGASDLILGIIILLTAVVTAYFKVRATNNHALIPTLFFMIALTIVETIGVLSIGDHSATAFTVIPLLACNTYQILMLHRIAPASSDASSNHTADSKPVGGKTSSMNTSVN</sequence>
<feature type="transmembrane region" description="Helical" evidence="2">
    <location>
        <begin position="81"/>
        <end position="104"/>
    </location>
</feature>
<proteinExistence type="predicted"/>
<dbReference type="EMBL" id="CP118108">
    <property type="protein sequence ID" value="WDI01854.1"/>
    <property type="molecule type" value="Genomic_DNA"/>
</dbReference>
<dbReference type="SMART" id="SM01251">
    <property type="entry name" value="KbaA"/>
    <property type="match status" value="1"/>
</dbReference>
<feature type="compositionally biased region" description="Polar residues" evidence="1">
    <location>
        <begin position="208"/>
        <end position="217"/>
    </location>
</feature>
<reference evidence="3 6" key="1">
    <citation type="submission" date="2023-02" db="EMBL/GenBank/DDBJ databases">
        <title>Pathogen: clinical or host-associated sample.</title>
        <authorList>
            <person name="Hergert J."/>
            <person name="Casey R."/>
            <person name="Wagner J."/>
            <person name="Young E.L."/>
            <person name="Oakeson K.F."/>
        </authorList>
    </citation>
    <scope>NUCLEOTIDE SEQUENCE</scope>
    <source>
        <strain evidence="4 6">2022CK-00829</strain>
        <strain evidence="3">2022CK-00830</strain>
    </source>
</reference>
<dbReference type="Pfam" id="PF14089">
    <property type="entry name" value="KbaA"/>
    <property type="match status" value="1"/>
</dbReference>
<dbReference type="Proteomes" id="UP001221519">
    <property type="component" value="Chromosome"/>
</dbReference>
<feature type="transmembrane region" description="Helical" evidence="2">
    <location>
        <begin position="138"/>
        <end position="158"/>
    </location>
</feature>
<protein>
    <submittedName>
        <fullName evidence="3">KinB-signaling pathway activation protein</fullName>
    </submittedName>
</protein>
<dbReference type="Proteomes" id="UP001220962">
    <property type="component" value="Chromosome"/>
</dbReference>
<evidence type="ECO:0000313" key="6">
    <source>
        <dbReference type="Proteomes" id="UP001221519"/>
    </source>
</evidence>
<name>A0AAX3MYZ5_9BACL</name>
<dbReference type="PIRSF" id="PIRSF029886">
    <property type="entry name" value="KBAA"/>
    <property type="match status" value="1"/>
</dbReference>
<evidence type="ECO:0000313" key="3">
    <source>
        <dbReference type="EMBL" id="WDH82119.1"/>
    </source>
</evidence>